<dbReference type="Pfam" id="PF13407">
    <property type="entry name" value="Peripla_BP_4"/>
    <property type="match status" value="1"/>
</dbReference>
<dbReference type="AlphaFoldDB" id="A0A2M8Z9B5"/>
<keyword evidence="7" id="KW-0762">Sugar transport</keyword>
<evidence type="ECO:0000259" key="6">
    <source>
        <dbReference type="Pfam" id="PF13407"/>
    </source>
</evidence>
<dbReference type="EMBL" id="PGET01000001">
    <property type="protein sequence ID" value="PJJ30026.1"/>
    <property type="molecule type" value="Genomic_DNA"/>
</dbReference>
<keyword evidence="7" id="KW-0813">Transport</keyword>
<evidence type="ECO:0000256" key="2">
    <source>
        <dbReference type="ARBA" id="ARBA00007639"/>
    </source>
</evidence>
<name>A0A2M8Z9B5_9FIRM</name>
<dbReference type="PROSITE" id="PS51257">
    <property type="entry name" value="PROKAR_LIPOPROTEIN"/>
    <property type="match status" value="1"/>
</dbReference>
<reference evidence="7 8" key="1">
    <citation type="submission" date="2017-11" db="EMBL/GenBank/DDBJ databases">
        <title>Understudied soil microbes with underappreciated capabilities: Untangling the Clostridium saccharolyticum group.</title>
        <authorList>
            <person name="Leschine S."/>
        </authorList>
    </citation>
    <scope>NUCLEOTIDE SEQUENCE [LARGE SCALE GENOMIC DNA]</scope>
    <source>
        <strain evidence="7 8">18A</strain>
    </source>
</reference>
<feature type="compositionally biased region" description="Low complexity" evidence="4">
    <location>
        <begin position="28"/>
        <end position="39"/>
    </location>
</feature>
<dbReference type="OrthoDB" id="9814427at2"/>
<accession>A0A2M8Z9B5</accession>
<evidence type="ECO:0000256" key="5">
    <source>
        <dbReference type="SAM" id="SignalP"/>
    </source>
</evidence>
<dbReference type="InterPro" id="IPR025997">
    <property type="entry name" value="SBP_2_dom"/>
</dbReference>
<evidence type="ECO:0000313" key="7">
    <source>
        <dbReference type="EMBL" id="PJJ30026.1"/>
    </source>
</evidence>
<proteinExistence type="inferred from homology"/>
<evidence type="ECO:0000313" key="8">
    <source>
        <dbReference type="Proteomes" id="UP000231092"/>
    </source>
</evidence>
<dbReference type="Proteomes" id="UP000231092">
    <property type="component" value="Unassembled WGS sequence"/>
</dbReference>
<dbReference type="PANTHER" id="PTHR46847:SF3">
    <property type="entry name" value="GALACTOFURANOSE-BINDING PROTEIN YTFQ"/>
    <property type="match status" value="1"/>
</dbReference>
<evidence type="ECO:0000256" key="4">
    <source>
        <dbReference type="SAM" id="MobiDB-lite"/>
    </source>
</evidence>
<feature type="domain" description="Periplasmic binding protein" evidence="6">
    <location>
        <begin position="71"/>
        <end position="316"/>
    </location>
</feature>
<dbReference type="GO" id="GO:0030313">
    <property type="term" value="C:cell envelope"/>
    <property type="evidence" value="ECO:0007669"/>
    <property type="project" value="UniProtKB-SubCell"/>
</dbReference>
<evidence type="ECO:0000256" key="3">
    <source>
        <dbReference type="ARBA" id="ARBA00022729"/>
    </source>
</evidence>
<dbReference type="CDD" id="cd06309">
    <property type="entry name" value="PBP1_galactofuranose_YtfQ-like"/>
    <property type="match status" value="1"/>
</dbReference>
<comment type="similarity">
    <text evidence="2">Belongs to the bacterial solute-binding protein 2 family.</text>
</comment>
<sequence length="364" mass="39350">MKKGLLGMMTAAAMTAAMVLSGCSGSQTAATTAAPAGGETKTEAAKTEAAKTEAAKTEAPKTEEKKDLLVVGFSQVGAESDWRTANTESMKSTFTEANGYKLIFDDAQQKQENQLKAVRNFIQQDVDYIVIAPVTETGWDTVLQEAKDAGIPVIIVDRMIDVSDDSLYTAWVGSNFLQEGYDAVAWLGDYLKKNNRSDDDINIVTLQGTIGSSAQIGRTDGVEEKMKDYPKWKMLERQTGEFTQAKGQEVMESFLKTYQDIDVVIAENDNMAFGAIDAIKAAGKTCGPKGDIIIISFDAVAAAFDSMIAGDMNVSVECNPLHGPRVAEIIQKLEKGESVDKIAYVQEGVYPADTAAQEKPKRAY</sequence>
<feature type="chain" id="PRO_5014851075" evidence="5">
    <location>
        <begin position="30"/>
        <end position="364"/>
    </location>
</feature>
<keyword evidence="3 5" id="KW-0732">Signal</keyword>
<dbReference type="InterPro" id="IPR028082">
    <property type="entry name" value="Peripla_BP_I"/>
</dbReference>
<organism evidence="7 8">
    <name type="scientific">[Clostridium] celerecrescens 18A</name>
    <dbReference type="NCBI Taxonomy" id="1286362"/>
    <lineage>
        <taxon>Bacteria</taxon>
        <taxon>Bacillati</taxon>
        <taxon>Bacillota</taxon>
        <taxon>Clostridia</taxon>
        <taxon>Lachnospirales</taxon>
        <taxon>Lachnospiraceae</taxon>
        <taxon>Lacrimispora</taxon>
    </lineage>
</organism>
<dbReference type="SUPFAM" id="SSF53822">
    <property type="entry name" value="Periplasmic binding protein-like I"/>
    <property type="match status" value="1"/>
</dbReference>
<evidence type="ECO:0000256" key="1">
    <source>
        <dbReference type="ARBA" id="ARBA00004196"/>
    </source>
</evidence>
<dbReference type="Gene3D" id="3.40.50.2300">
    <property type="match status" value="2"/>
</dbReference>
<protein>
    <submittedName>
        <fullName evidence="7">Simple sugar transport system substrate-binding protein</fullName>
    </submittedName>
</protein>
<dbReference type="PANTHER" id="PTHR46847">
    <property type="entry name" value="D-ALLOSE-BINDING PERIPLASMIC PROTEIN-RELATED"/>
    <property type="match status" value="1"/>
</dbReference>
<feature type="compositionally biased region" description="Basic and acidic residues" evidence="4">
    <location>
        <begin position="40"/>
        <end position="63"/>
    </location>
</feature>
<comment type="subcellular location">
    <subcellularLocation>
        <location evidence="1">Cell envelope</location>
    </subcellularLocation>
</comment>
<feature type="region of interest" description="Disordered" evidence="4">
    <location>
        <begin position="28"/>
        <end position="63"/>
    </location>
</feature>
<dbReference type="GO" id="GO:0030246">
    <property type="term" value="F:carbohydrate binding"/>
    <property type="evidence" value="ECO:0007669"/>
    <property type="project" value="UniProtKB-ARBA"/>
</dbReference>
<comment type="caution">
    <text evidence="7">The sequence shown here is derived from an EMBL/GenBank/DDBJ whole genome shotgun (WGS) entry which is preliminary data.</text>
</comment>
<dbReference type="RefSeq" id="WP_100306330.1">
    <property type="nucleotide sequence ID" value="NZ_PGET01000001.1"/>
</dbReference>
<gene>
    <name evidence="7" type="ORF">H171_3594</name>
</gene>
<feature type="signal peptide" evidence="5">
    <location>
        <begin position="1"/>
        <end position="29"/>
    </location>
</feature>